<name>A0A7J4GRV9_9ARCH</name>
<dbReference type="AlphaFoldDB" id="A0A7J4GRV9"/>
<reference evidence="2" key="1">
    <citation type="journal article" date="2019" name="bioRxiv">
        <title>Genome diversification in globally distributed novel marine Proteobacteria is linked to environmental adaptation.</title>
        <authorList>
            <person name="Zhou Z."/>
            <person name="Tran P.Q."/>
            <person name="Kieft K."/>
            <person name="Anantharaman K."/>
        </authorList>
    </citation>
    <scope>NUCLEOTIDE SEQUENCE [LARGE SCALE GENOMIC DNA]</scope>
</reference>
<dbReference type="GO" id="GO:0016791">
    <property type="term" value="F:phosphatase activity"/>
    <property type="evidence" value="ECO:0007669"/>
    <property type="project" value="TreeGrafter"/>
</dbReference>
<dbReference type="InterPro" id="IPR036412">
    <property type="entry name" value="HAD-like_sf"/>
</dbReference>
<dbReference type="InterPro" id="IPR023214">
    <property type="entry name" value="HAD_sf"/>
</dbReference>
<dbReference type="PANTHER" id="PTHR10000:SF8">
    <property type="entry name" value="HAD SUPERFAMILY HYDROLASE-LIKE, TYPE 3"/>
    <property type="match status" value="1"/>
</dbReference>
<protein>
    <submittedName>
        <fullName evidence="1">HAD family phosphatase</fullName>
    </submittedName>
</protein>
<dbReference type="PANTHER" id="PTHR10000">
    <property type="entry name" value="PHOSPHOSERINE PHOSPHATASE"/>
    <property type="match status" value="1"/>
</dbReference>
<dbReference type="Gene3D" id="3.40.50.1000">
    <property type="entry name" value="HAD superfamily/HAD-like"/>
    <property type="match status" value="2"/>
</dbReference>
<gene>
    <name evidence="1" type="ORF">EYQ70_03070</name>
</gene>
<dbReference type="Proteomes" id="UP000585802">
    <property type="component" value="Unassembled WGS sequence"/>
</dbReference>
<dbReference type="EMBL" id="DUCX01000042">
    <property type="protein sequence ID" value="HIF37373.1"/>
    <property type="molecule type" value="Genomic_DNA"/>
</dbReference>
<organism evidence="1 2">
    <name type="scientific">Marine Group III euryarchaeote</name>
    <dbReference type="NCBI Taxonomy" id="2173149"/>
    <lineage>
        <taxon>Archaea</taxon>
        <taxon>Methanobacteriati</taxon>
        <taxon>Thermoplasmatota</taxon>
        <taxon>Thermoplasmata</taxon>
        <taxon>Candidatus Thermoprofundales</taxon>
    </lineage>
</organism>
<evidence type="ECO:0000313" key="2">
    <source>
        <dbReference type="Proteomes" id="UP000585802"/>
    </source>
</evidence>
<proteinExistence type="predicted"/>
<comment type="caution">
    <text evidence="1">The sequence shown here is derived from an EMBL/GenBank/DDBJ whole genome shotgun (WGS) entry which is preliminary data.</text>
</comment>
<sequence length="256" mass="28517">MQPLSNMSAGNALRIKALLFDLDGTFVSEDALLSSTYSSLEKTKNLGIKNIAVTGRPAGWCDLMARWWPIDAVVGENGAFSYSKVNNRIVRNTYHDHLSYPAYQQKLQSLFEELLAKYNYLKLASDQSFRHWDLAIDIAEESEVSLEVALDIVRICQDKGARAAISNIHVNIWFGDYNKENMSLKVLNDFGLTKKDGIYIGDSPNDSPMFGCFPLSIGVSSVSNYKDIMDNLPNYVTKGSGADGFVELVEFISSTR</sequence>
<dbReference type="GO" id="GO:0000287">
    <property type="term" value="F:magnesium ion binding"/>
    <property type="evidence" value="ECO:0007669"/>
    <property type="project" value="TreeGrafter"/>
</dbReference>
<evidence type="ECO:0000313" key="1">
    <source>
        <dbReference type="EMBL" id="HIF37373.1"/>
    </source>
</evidence>
<dbReference type="NCBIfam" id="TIGR01484">
    <property type="entry name" value="HAD-SF-IIB"/>
    <property type="match status" value="1"/>
</dbReference>
<dbReference type="InterPro" id="IPR006379">
    <property type="entry name" value="HAD-SF_hydro_IIB"/>
</dbReference>
<accession>A0A7J4GRV9</accession>
<dbReference type="GO" id="GO:0005829">
    <property type="term" value="C:cytosol"/>
    <property type="evidence" value="ECO:0007669"/>
    <property type="project" value="TreeGrafter"/>
</dbReference>
<dbReference type="SUPFAM" id="SSF56784">
    <property type="entry name" value="HAD-like"/>
    <property type="match status" value="1"/>
</dbReference>
<dbReference type="Pfam" id="PF08282">
    <property type="entry name" value="Hydrolase_3"/>
    <property type="match status" value="2"/>
</dbReference>